<dbReference type="GO" id="GO:0005524">
    <property type="term" value="F:ATP binding"/>
    <property type="evidence" value="ECO:0007669"/>
    <property type="project" value="UniProtKB-KW"/>
</dbReference>
<evidence type="ECO:0000256" key="6">
    <source>
        <dbReference type="ARBA" id="ARBA00022490"/>
    </source>
</evidence>
<comment type="subunit">
    <text evidence="13">Homodimer.</text>
</comment>
<dbReference type="OrthoDB" id="9773087at2"/>
<evidence type="ECO:0000256" key="9">
    <source>
        <dbReference type="ARBA" id="ARBA00022741"/>
    </source>
</evidence>
<proteinExistence type="inferred from homology"/>
<dbReference type="CDD" id="cd00560">
    <property type="entry name" value="PanC"/>
    <property type="match status" value="1"/>
</dbReference>
<feature type="binding site" evidence="13">
    <location>
        <begin position="30"/>
        <end position="37"/>
    </location>
    <ligand>
        <name>ATP</name>
        <dbReference type="ChEBI" id="CHEBI:30616"/>
    </ligand>
</feature>
<dbReference type="Pfam" id="PF02569">
    <property type="entry name" value="Pantoate_ligase"/>
    <property type="match status" value="1"/>
</dbReference>
<evidence type="ECO:0000256" key="8">
    <source>
        <dbReference type="ARBA" id="ARBA00022655"/>
    </source>
</evidence>
<comment type="subcellular location">
    <subcellularLocation>
        <location evidence="1 13">Cytoplasm</location>
    </subcellularLocation>
</comment>
<evidence type="ECO:0000256" key="1">
    <source>
        <dbReference type="ARBA" id="ARBA00004496"/>
    </source>
</evidence>
<comment type="caution">
    <text evidence="14">The sequence shown here is derived from an EMBL/GenBank/DDBJ whole genome shotgun (WGS) entry which is preliminary data.</text>
</comment>
<reference evidence="14 15" key="1">
    <citation type="journal article" date="2013" name="Front. Microbiol.">
        <title>The genome of Nitrospina gracilis illuminates the metabolism and evolution of the major marine nitrite oxidizer.</title>
        <authorList>
            <person name="Luecker S."/>
            <person name="Nowka B."/>
            <person name="Rattei T."/>
            <person name="Spieck E."/>
            <person name="and Daims H."/>
        </authorList>
    </citation>
    <scope>NUCLEOTIDE SEQUENCE [LARGE SCALE GENOMIC DNA]</scope>
    <source>
        <strain evidence="14 15">3/211</strain>
    </source>
</reference>
<evidence type="ECO:0000256" key="11">
    <source>
        <dbReference type="ARBA" id="ARBA00048258"/>
    </source>
</evidence>
<keyword evidence="7 13" id="KW-0436">Ligase</keyword>
<dbReference type="PANTHER" id="PTHR21299:SF1">
    <property type="entry name" value="PANTOATE--BETA-ALANINE LIGASE"/>
    <property type="match status" value="1"/>
</dbReference>
<dbReference type="InterPro" id="IPR003721">
    <property type="entry name" value="Pantoate_ligase"/>
</dbReference>
<dbReference type="PANTHER" id="PTHR21299">
    <property type="entry name" value="CYTIDYLATE KINASE/PANTOATE-BETA-ALANINE LIGASE"/>
    <property type="match status" value="1"/>
</dbReference>
<evidence type="ECO:0000256" key="12">
    <source>
        <dbReference type="ARBA" id="ARBA00055042"/>
    </source>
</evidence>
<dbReference type="InParanoid" id="M1Z0V4"/>
<dbReference type="HOGENOM" id="CLU_047148_0_0_0"/>
<dbReference type="FunFam" id="3.30.1300.10:FF:000001">
    <property type="entry name" value="Pantothenate synthetase"/>
    <property type="match status" value="1"/>
</dbReference>
<evidence type="ECO:0000256" key="13">
    <source>
        <dbReference type="HAMAP-Rule" id="MF_00158"/>
    </source>
</evidence>
<dbReference type="UniPathway" id="UPA00028">
    <property type="reaction ID" value="UER00005"/>
</dbReference>
<dbReference type="GO" id="GO:0004592">
    <property type="term" value="F:pantoate-beta-alanine ligase activity"/>
    <property type="evidence" value="ECO:0007669"/>
    <property type="project" value="UniProtKB-UniRule"/>
</dbReference>
<evidence type="ECO:0000256" key="4">
    <source>
        <dbReference type="ARBA" id="ARBA00012219"/>
    </source>
</evidence>
<comment type="similarity">
    <text evidence="3 13">Belongs to the pantothenate synthetase family.</text>
</comment>
<dbReference type="HAMAP" id="MF_00158">
    <property type="entry name" value="PanC"/>
    <property type="match status" value="1"/>
</dbReference>
<dbReference type="RefSeq" id="WP_005009470.1">
    <property type="nucleotide sequence ID" value="NZ_HG422173.1"/>
</dbReference>
<dbReference type="SUPFAM" id="SSF52374">
    <property type="entry name" value="Nucleotidylyl transferase"/>
    <property type="match status" value="1"/>
</dbReference>
<dbReference type="GO" id="GO:0005829">
    <property type="term" value="C:cytosol"/>
    <property type="evidence" value="ECO:0007669"/>
    <property type="project" value="TreeGrafter"/>
</dbReference>
<evidence type="ECO:0000256" key="10">
    <source>
        <dbReference type="ARBA" id="ARBA00022840"/>
    </source>
</evidence>
<protein>
    <recommendedName>
        <fullName evidence="5 13">Pantothenate synthetase</fullName>
        <shortName evidence="13">PS</shortName>
        <ecNumber evidence="4 13">6.3.2.1</ecNumber>
    </recommendedName>
    <alternativeName>
        <fullName evidence="13">Pantoate--beta-alanine ligase</fullName>
    </alternativeName>
    <alternativeName>
        <fullName evidence="13">Pantoate-activating enzyme</fullName>
    </alternativeName>
</protein>
<dbReference type="FunCoup" id="M1Z0V4">
    <property type="interactions" value="490"/>
</dbReference>
<evidence type="ECO:0000313" key="15">
    <source>
        <dbReference type="Proteomes" id="UP000011704"/>
    </source>
</evidence>
<evidence type="ECO:0000256" key="3">
    <source>
        <dbReference type="ARBA" id="ARBA00009256"/>
    </source>
</evidence>
<dbReference type="STRING" id="1266370.NITGR_590020"/>
<dbReference type="EMBL" id="CAQJ01000065">
    <property type="protein sequence ID" value="CCQ91144.1"/>
    <property type="molecule type" value="Genomic_DNA"/>
</dbReference>
<sequence length="288" mass="31872">MEILRTIADMKAWSQRVRSTGRSLGLVPTMGALHEGHLSLVQRSLAGSDLTVVSIFVNPKQFGPGEDLGTYPANWEADRDLLEPLGVDAVFLPTRDLMYPKGFQTTVTVEGITNHLCGKSRPGFFQGVTTVVLKLFHIVQPHTAYFGEKDRQQLHVIRRMVEDLNLDVEIVGCPIVRDADGLAKSSRNQYLSAGQRDTALSLNRALEMARERIEAGEADAALLRREIESVLAPYADARIDYVSVCDADTFEELEVIHDKALVALAVFVGKARLIDNCLIERVPCKEPC</sequence>
<feature type="binding site" evidence="13">
    <location>
        <position position="61"/>
    </location>
    <ligand>
        <name>(R)-pantoate</name>
        <dbReference type="ChEBI" id="CHEBI:15980"/>
    </ligand>
</feature>
<comment type="function">
    <text evidence="12 13">Catalyzes the condensation of pantoate with beta-alanine in an ATP-dependent reaction via a pantoyl-adenylate intermediate.</text>
</comment>
<dbReference type="Gene3D" id="3.40.50.620">
    <property type="entry name" value="HUPs"/>
    <property type="match status" value="1"/>
</dbReference>
<feature type="binding site" evidence="13">
    <location>
        <begin position="184"/>
        <end position="187"/>
    </location>
    <ligand>
        <name>ATP</name>
        <dbReference type="ChEBI" id="CHEBI:30616"/>
    </ligand>
</feature>
<feature type="binding site" evidence="13">
    <location>
        <position position="176"/>
    </location>
    <ligand>
        <name>ATP</name>
        <dbReference type="ChEBI" id="CHEBI:30616"/>
    </ligand>
</feature>
<gene>
    <name evidence="13 14" type="primary">panC</name>
    <name evidence="14" type="ORF">NITGR_590020</name>
</gene>
<dbReference type="EC" id="6.3.2.1" evidence="4 13"/>
<evidence type="ECO:0000313" key="14">
    <source>
        <dbReference type="EMBL" id="CCQ91144.1"/>
    </source>
</evidence>
<name>M1Z0V4_NITG3</name>
<keyword evidence="8 13" id="KW-0566">Pantothenate biosynthesis</keyword>
<evidence type="ECO:0000256" key="2">
    <source>
        <dbReference type="ARBA" id="ARBA00004990"/>
    </source>
</evidence>
<dbReference type="InterPro" id="IPR014729">
    <property type="entry name" value="Rossmann-like_a/b/a_fold"/>
</dbReference>
<dbReference type="Proteomes" id="UP000011704">
    <property type="component" value="Unassembled WGS sequence"/>
</dbReference>
<keyword evidence="9 13" id="KW-0547">Nucleotide-binding</keyword>
<keyword evidence="6 13" id="KW-0963">Cytoplasm</keyword>
<dbReference type="InterPro" id="IPR042176">
    <property type="entry name" value="Pantoate_ligase_C"/>
</dbReference>
<feature type="active site" description="Proton donor" evidence="13">
    <location>
        <position position="37"/>
    </location>
</feature>
<feature type="binding site" evidence="13">
    <location>
        <position position="61"/>
    </location>
    <ligand>
        <name>beta-alanine</name>
        <dbReference type="ChEBI" id="CHEBI:57966"/>
    </ligand>
</feature>
<dbReference type="GO" id="GO:0015940">
    <property type="term" value="P:pantothenate biosynthetic process"/>
    <property type="evidence" value="ECO:0007669"/>
    <property type="project" value="UniProtKB-UniRule"/>
</dbReference>
<feature type="binding site" evidence="13">
    <location>
        <position position="153"/>
    </location>
    <ligand>
        <name>(R)-pantoate</name>
        <dbReference type="ChEBI" id="CHEBI:15980"/>
    </ligand>
</feature>
<dbReference type="Gene3D" id="3.30.1300.10">
    <property type="entry name" value="Pantoate-beta-alanine ligase, C-terminal domain"/>
    <property type="match status" value="1"/>
</dbReference>
<keyword evidence="10 13" id="KW-0067">ATP-binding</keyword>
<keyword evidence="15" id="KW-1185">Reference proteome</keyword>
<feature type="binding site" evidence="13">
    <location>
        <begin position="147"/>
        <end position="150"/>
    </location>
    <ligand>
        <name>ATP</name>
        <dbReference type="ChEBI" id="CHEBI:30616"/>
    </ligand>
</feature>
<comment type="catalytic activity">
    <reaction evidence="11 13">
        <text>(R)-pantoate + beta-alanine + ATP = (R)-pantothenate + AMP + diphosphate + H(+)</text>
        <dbReference type="Rhea" id="RHEA:10912"/>
        <dbReference type="ChEBI" id="CHEBI:15378"/>
        <dbReference type="ChEBI" id="CHEBI:15980"/>
        <dbReference type="ChEBI" id="CHEBI:29032"/>
        <dbReference type="ChEBI" id="CHEBI:30616"/>
        <dbReference type="ChEBI" id="CHEBI:33019"/>
        <dbReference type="ChEBI" id="CHEBI:57966"/>
        <dbReference type="ChEBI" id="CHEBI:456215"/>
        <dbReference type="EC" id="6.3.2.1"/>
    </reaction>
</comment>
<evidence type="ECO:0000256" key="7">
    <source>
        <dbReference type="ARBA" id="ARBA00022598"/>
    </source>
</evidence>
<comment type="pathway">
    <text evidence="2 13">Cofactor biosynthesis; (R)-pantothenate biosynthesis; (R)-pantothenate from (R)-pantoate and beta-alanine: step 1/1.</text>
</comment>
<dbReference type="NCBIfam" id="TIGR00018">
    <property type="entry name" value="panC"/>
    <property type="match status" value="1"/>
</dbReference>
<comment type="miscellaneous">
    <text evidence="13">The reaction proceeds by a bi uni uni bi ping pong mechanism.</text>
</comment>
<dbReference type="FunFam" id="3.40.50.620:FF:000114">
    <property type="entry name" value="Pantothenate synthetase"/>
    <property type="match status" value="1"/>
</dbReference>
<dbReference type="AlphaFoldDB" id="M1Z0V4"/>
<evidence type="ECO:0000256" key="5">
    <source>
        <dbReference type="ARBA" id="ARBA00014155"/>
    </source>
</evidence>
<accession>M1Z0V4</accession>
<organism evidence="14 15">
    <name type="scientific">Nitrospina gracilis (strain 3/211)</name>
    <dbReference type="NCBI Taxonomy" id="1266370"/>
    <lineage>
        <taxon>Bacteria</taxon>
        <taxon>Pseudomonadati</taxon>
        <taxon>Nitrospinota/Tectimicrobiota group</taxon>
        <taxon>Nitrospinota</taxon>
        <taxon>Nitrospinia</taxon>
        <taxon>Nitrospinales</taxon>
        <taxon>Nitrospinaceae</taxon>
        <taxon>Nitrospina</taxon>
    </lineage>
</organism>